<organism evidence="1 2">
    <name type="scientific">Streptomyces javensis</name>
    <dbReference type="NCBI Taxonomy" id="114698"/>
    <lineage>
        <taxon>Bacteria</taxon>
        <taxon>Bacillati</taxon>
        <taxon>Actinomycetota</taxon>
        <taxon>Actinomycetes</taxon>
        <taxon>Kitasatosporales</taxon>
        <taxon>Streptomycetaceae</taxon>
        <taxon>Streptomyces</taxon>
        <taxon>Streptomyces violaceusniger group</taxon>
    </lineage>
</organism>
<reference evidence="1 2" key="1">
    <citation type="submission" date="2020-12" db="EMBL/GenBank/DDBJ databases">
        <authorList>
            <person name="Kusuma A.B."/>
            <person name="Nouioui I."/>
            <person name="Goodfellow M."/>
        </authorList>
    </citation>
    <scope>NUCLEOTIDE SEQUENCE [LARGE SCALE GENOMIC DNA]</scope>
    <source>
        <strain evidence="1 2">DSM 41764</strain>
    </source>
</reference>
<sequence>MHDERDELAWYKLTSTWIDVDVLGWELEGGKRDCHEQFSDIPERDLLLAKRWANKVIGQRRTWRLVVERGFEHYEAGHRYS</sequence>
<evidence type="ECO:0000313" key="1">
    <source>
        <dbReference type="EMBL" id="MBI0313028.1"/>
    </source>
</evidence>
<accession>A0ABS0R7I0</accession>
<proteinExistence type="predicted"/>
<comment type="caution">
    <text evidence="1">The sequence shown here is derived from an EMBL/GenBank/DDBJ whole genome shotgun (WGS) entry which is preliminary data.</text>
</comment>
<keyword evidence="2" id="KW-1185">Reference proteome</keyword>
<dbReference type="Proteomes" id="UP000638849">
    <property type="component" value="Unassembled WGS sequence"/>
</dbReference>
<protein>
    <submittedName>
        <fullName evidence="1">Uncharacterized protein</fullName>
    </submittedName>
</protein>
<evidence type="ECO:0000313" key="2">
    <source>
        <dbReference type="Proteomes" id="UP000638849"/>
    </source>
</evidence>
<dbReference type="EMBL" id="JAEEAQ010000052">
    <property type="protein sequence ID" value="MBI0313028.1"/>
    <property type="molecule type" value="Genomic_DNA"/>
</dbReference>
<gene>
    <name evidence="1" type="ORF">JBF12_08490</name>
</gene>
<name>A0ABS0R7I0_9ACTN</name>
<dbReference type="RefSeq" id="WP_198276223.1">
    <property type="nucleotide sequence ID" value="NZ_BAAAIF010000018.1"/>
</dbReference>